<dbReference type="Proteomes" id="UP000556026">
    <property type="component" value="Unassembled WGS sequence"/>
</dbReference>
<dbReference type="PANTHER" id="PTHR30204">
    <property type="entry name" value="REDOX-CYCLING DRUG-SENSING TRANSCRIPTIONAL ACTIVATOR SOXR"/>
    <property type="match status" value="1"/>
</dbReference>
<evidence type="ECO:0000259" key="2">
    <source>
        <dbReference type="PROSITE" id="PS50937"/>
    </source>
</evidence>
<evidence type="ECO:0000313" key="4">
    <source>
        <dbReference type="Proteomes" id="UP000556026"/>
    </source>
</evidence>
<dbReference type="PROSITE" id="PS50937">
    <property type="entry name" value="HTH_MERR_2"/>
    <property type="match status" value="1"/>
</dbReference>
<dbReference type="SMART" id="SM00422">
    <property type="entry name" value="HTH_MERR"/>
    <property type="match status" value="1"/>
</dbReference>
<dbReference type="InterPro" id="IPR047057">
    <property type="entry name" value="MerR_fam"/>
</dbReference>
<dbReference type="Pfam" id="PF13411">
    <property type="entry name" value="MerR_1"/>
    <property type="match status" value="1"/>
</dbReference>
<dbReference type="Gene3D" id="1.10.1660.10">
    <property type="match status" value="1"/>
</dbReference>
<name>A0A6V8MJU4_9BACT</name>
<sequence length="179" mass="19850">MYQITQLARQFGLSRSTLLYYDRIGLLSPSLRSSANYRSYSEADRERLETICSLKQAGLDIAGIKAVLEQVPSDTAAVLQQRLNQIAAEIHALQAKQRLLAGMLRLSGAGGPKSAVDKEMFVEMLRASGMDDEAMHQLHSEFERRAPQAHHNFLLALGIAEPEAQRIRAWSQGKSGARD</sequence>
<keyword evidence="1" id="KW-0238">DNA-binding</keyword>
<dbReference type="GO" id="GO:0003677">
    <property type="term" value="F:DNA binding"/>
    <property type="evidence" value="ECO:0007669"/>
    <property type="project" value="UniProtKB-KW"/>
</dbReference>
<protein>
    <submittedName>
        <fullName evidence="3">MerR family transcriptional regulator</fullName>
    </submittedName>
</protein>
<organism evidence="3 4">
    <name type="scientific">Geomonas silvestris</name>
    <dbReference type="NCBI Taxonomy" id="2740184"/>
    <lineage>
        <taxon>Bacteria</taxon>
        <taxon>Pseudomonadati</taxon>
        <taxon>Thermodesulfobacteriota</taxon>
        <taxon>Desulfuromonadia</taxon>
        <taxon>Geobacterales</taxon>
        <taxon>Geobacteraceae</taxon>
        <taxon>Geomonas</taxon>
    </lineage>
</organism>
<keyword evidence="4" id="KW-1185">Reference proteome</keyword>
<comment type="caution">
    <text evidence="3">The sequence shown here is derived from an EMBL/GenBank/DDBJ whole genome shotgun (WGS) entry which is preliminary data.</text>
</comment>
<reference evidence="4" key="1">
    <citation type="submission" date="2020-06" db="EMBL/GenBank/DDBJ databases">
        <title>Draft genomic sequence of Geomonas sp. Red330.</title>
        <authorList>
            <person name="Itoh H."/>
            <person name="Zhenxing X."/>
            <person name="Ushijima N."/>
            <person name="Masuda Y."/>
            <person name="Shiratori Y."/>
            <person name="Senoo K."/>
        </authorList>
    </citation>
    <scope>NUCLEOTIDE SEQUENCE [LARGE SCALE GENOMIC DNA]</scope>
    <source>
        <strain evidence="4">Red330</strain>
    </source>
</reference>
<dbReference type="AlphaFoldDB" id="A0A6V8MJU4"/>
<feature type="domain" description="HTH merR-type" evidence="2">
    <location>
        <begin position="1"/>
        <end position="70"/>
    </location>
</feature>
<dbReference type="PRINTS" id="PR00040">
    <property type="entry name" value="HTHMERR"/>
</dbReference>
<evidence type="ECO:0000313" key="3">
    <source>
        <dbReference type="EMBL" id="GFO60295.1"/>
    </source>
</evidence>
<dbReference type="RefSeq" id="WP_183355102.1">
    <property type="nucleotide sequence ID" value="NZ_BLXX01000007.1"/>
</dbReference>
<dbReference type="InterPro" id="IPR009061">
    <property type="entry name" value="DNA-bd_dom_put_sf"/>
</dbReference>
<gene>
    <name evidence="3" type="ORF">GMST_26200</name>
</gene>
<dbReference type="EMBL" id="BLXX01000007">
    <property type="protein sequence ID" value="GFO60295.1"/>
    <property type="molecule type" value="Genomic_DNA"/>
</dbReference>
<evidence type="ECO:0000256" key="1">
    <source>
        <dbReference type="ARBA" id="ARBA00023125"/>
    </source>
</evidence>
<dbReference type="GO" id="GO:0003700">
    <property type="term" value="F:DNA-binding transcription factor activity"/>
    <property type="evidence" value="ECO:0007669"/>
    <property type="project" value="InterPro"/>
</dbReference>
<dbReference type="PANTHER" id="PTHR30204:SF90">
    <property type="entry name" value="HTH-TYPE TRANSCRIPTIONAL ACTIVATOR MTA"/>
    <property type="match status" value="1"/>
</dbReference>
<dbReference type="SUPFAM" id="SSF46955">
    <property type="entry name" value="Putative DNA-binding domain"/>
    <property type="match status" value="1"/>
</dbReference>
<accession>A0A6V8MJU4</accession>
<proteinExistence type="predicted"/>
<dbReference type="InterPro" id="IPR000551">
    <property type="entry name" value="MerR-type_HTH_dom"/>
</dbReference>